<dbReference type="PANTHER" id="PTHR37309:SF1">
    <property type="entry name" value="SLR0284 PROTEIN"/>
    <property type="match status" value="1"/>
</dbReference>
<dbReference type="KEGG" id="lto:RGQ30_06010"/>
<dbReference type="Proteomes" id="UP001329151">
    <property type="component" value="Chromosome"/>
</dbReference>
<proteinExistence type="predicted"/>
<feature type="transmembrane region" description="Helical" evidence="1">
    <location>
        <begin position="89"/>
        <end position="111"/>
    </location>
</feature>
<dbReference type="PANTHER" id="PTHR37309">
    <property type="entry name" value="SLR0284 PROTEIN"/>
    <property type="match status" value="1"/>
</dbReference>
<dbReference type="AlphaFoldDB" id="A0AA86J5F0"/>
<gene>
    <name evidence="2" type="ORF">RGQ30_06010</name>
</gene>
<dbReference type="EMBL" id="AP028947">
    <property type="protein sequence ID" value="BET25100.1"/>
    <property type="molecule type" value="Genomic_DNA"/>
</dbReference>
<organism evidence="2 3">
    <name type="scientific">Limnobacter thiooxidans</name>
    <dbReference type="NCBI Taxonomy" id="131080"/>
    <lineage>
        <taxon>Bacteria</taxon>
        <taxon>Pseudomonadati</taxon>
        <taxon>Pseudomonadota</taxon>
        <taxon>Betaproteobacteria</taxon>
        <taxon>Burkholderiales</taxon>
        <taxon>Burkholderiaceae</taxon>
        <taxon>Limnobacter</taxon>
    </lineage>
</organism>
<keyword evidence="3" id="KW-1185">Reference proteome</keyword>
<sequence length="120" mass="13330">MKLLLSWILHALALMGVAYLLPGVLVEGFWAALWAALILGLVNTVVKPVLLILTLPLTVVTLGLFYFVLNGLMFYWVGSILDGFTVTGFWWAVLASLLYSAFATFLSSILLQEKVRIERI</sequence>
<keyword evidence="1" id="KW-0812">Transmembrane</keyword>
<keyword evidence="1" id="KW-0472">Membrane</keyword>
<evidence type="ECO:0000313" key="2">
    <source>
        <dbReference type="EMBL" id="BET25100.1"/>
    </source>
</evidence>
<keyword evidence="1" id="KW-1133">Transmembrane helix</keyword>
<feature type="transmembrane region" description="Helical" evidence="1">
    <location>
        <begin position="28"/>
        <end position="46"/>
    </location>
</feature>
<dbReference type="InterPro" id="IPR007165">
    <property type="entry name" value="Phage_holin_4_2"/>
</dbReference>
<protein>
    <submittedName>
        <fullName evidence="2">Phage holin family protein</fullName>
    </submittedName>
</protein>
<dbReference type="RefSeq" id="WP_298218895.1">
    <property type="nucleotide sequence ID" value="NZ_AP028947.1"/>
</dbReference>
<evidence type="ECO:0000313" key="3">
    <source>
        <dbReference type="Proteomes" id="UP001329151"/>
    </source>
</evidence>
<name>A0AA86J5F0_9BURK</name>
<reference evidence="2 3" key="1">
    <citation type="submission" date="2023-10" db="EMBL/GenBank/DDBJ databases">
        <title>Complete Genome Sequence of Limnobacter thiooxidans CS-K2T, Isolated from freshwater lake sediments in Bavaria, Germany.</title>
        <authorList>
            <person name="Naruki M."/>
            <person name="Watanabe A."/>
            <person name="Warashina T."/>
            <person name="Morita T."/>
            <person name="Arakawa K."/>
        </authorList>
    </citation>
    <scope>NUCLEOTIDE SEQUENCE [LARGE SCALE GENOMIC DNA]</scope>
    <source>
        <strain evidence="2 3">CS-K2</strain>
    </source>
</reference>
<evidence type="ECO:0000256" key="1">
    <source>
        <dbReference type="SAM" id="Phobius"/>
    </source>
</evidence>
<dbReference type="Pfam" id="PF04020">
    <property type="entry name" value="Phage_holin_4_2"/>
    <property type="match status" value="1"/>
</dbReference>
<feature type="transmembrane region" description="Helical" evidence="1">
    <location>
        <begin position="53"/>
        <end position="77"/>
    </location>
</feature>
<accession>A0AA86J5F0</accession>